<dbReference type="PROSITE" id="PS00027">
    <property type="entry name" value="HOMEOBOX_1"/>
    <property type="match status" value="1"/>
</dbReference>
<dbReference type="SUPFAM" id="SSF46689">
    <property type="entry name" value="Homeodomain-like"/>
    <property type="match status" value="1"/>
</dbReference>
<evidence type="ECO:0000256" key="7">
    <source>
        <dbReference type="RuleBase" id="RU000682"/>
    </source>
</evidence>
<dbReference type="Pfam" id="PF00046">
    <property type="entry name" value="Homeodomain"/>
    <property type="match status" value="1"/>
</dbReference>
<feature type="DNA-binding region" description="Homeobox" evidence="6">
    <location>
        <begin position="120"/>
        <end position="179"/>
    </location>
</feature>
<dbReference type="Proteomes" id="UP000288216">
    <property type="component" value="Unassembled WGS sequence"/>
</dbReference>
<dbReference type="GO" id="GO:0030154">
    <property type="term" value="P:cell differentiation"/>
    <property type="evidence" value="ECO:0007669"/>
    <property type="project" value="TreeGrafter"/>
</dbReference>
<dbReference type="OrthoDB" id="6159439at2759"/>
<keyword evidence="4 6" id="KW-0371">Homeobox</keyword>
<dbReference type="GO" id="GO:0000981">
    <property type="term" value="F:DNA-binding transcription factor activity, RNA polymerase II-specific"/>
    <property type="evidence" value="ECO:0007669"/>
    <property type="project" value="InterPro"/>
</dbReference>
<evidence type="ECO:0000256" key="6">
    <source>
        <dbReference type="PROSITE-ProRule" id="PRU00108"/>
    </source>
</evidence>
<name>A0A401PKD8_SCYTO</name>
<dbReference type="InterPro" id="IPR020479">
    <property type="entry name" value="HD_metazoa"/>
</dbReference>
<proteinExistence type="inferred from homology"/>
<gene>
    <name evidence="10" type="ORF">scyTo_0002666</name>
</gene>
<dbReference type="InterPro" id="IPR009057">
    <property type="entry name" value="Homeodomain-like_sf"/>
</dbReference>
<dbReference type="InterPro" id="IPR017970">
    <property type="entry name" value="Homeobox_CS"/>
</dbReference>
<dbReference type="PANTHER" id="PTHR24340:SF111">
    <property type="entry name" value="HOMEOBOX DOMAIN-CONTAINING PROTEIN"/>
    <property type="match status" value="1"/>
</dbReference>
<dbReference type="InterPro" id="IPR001356">
    <property type="entry name" value="HD"/>
</dbReference>
<dbReference type="EMBL" id="BFAA01000680">
    <property type="protein sequence ID" value="GCB73586.1"/>
    <property type="molecule type" value="Genomic_DNA"/>
</dbReference>
<organism evidence="10 11">
    <name type="scientific">Scyliorhinus torazame</name>
    <name type="common">Cloudy catshark</name>
    <name type="synonym">Catulus torazame</name>
    <dbReference type="NCBI Taxonomy" id="75743"/>
    <lineage>
        <taxon>Eukaryota</taxon>
        <taxon>Metazoa</taxon>
        <taxon>Chordata</taxon>
        <taxon>Craniata</taxon>
        <taxon>Vertebrata</taxon>
        <taxon>Chondrichthyes</taxon>
        <taxon>Elasmobranchii</taxon>
        <taxon>Galeomorphii</taxon>
        <taxon>Galeoidea</taxon>
        <taxon>Carcharhiniformes</taxon>
        <taxon>Scyliorhinidae</taxon>
        <taxon>Scyliorhinus</taxon>
    </lineage>
</organism>
<dbReference type="PRINTS" id="PR00024">
    <property type="entry name" value="HOMEOBOX"/>
</dbReference>
<feature type="compositionally biased region" description="Basic and acidic residues" evidence="8">
    <location>
        <begin position="102"/>
        <end position="111"/>
    </location>
</feature>
<comment type="similarity">
    <text evidence="2">Belongs to the NK-2 homeobox family.</text>
</comment>
<comment type="subcellular location">
    <subcellularLocation>
        <location evidence="1 6 7">Nucleus</location>
    </subcellularLocation>
</comment>
<dbReference type="PANTHER" id="PTHR24340">
    <property type="entry name" value="HOMEOBOX PROTEIN NKX"/>
    <property type="match status" value="1"/>
</dbReference>
<feature type="region of interest" description="Disordered" evidence="8">
    <location>
        <begin position="94"/>
        <end position="115"/>
    </location>
</feature>
<evidence type="ECO:0000256" key="5">
    <source>
        <dbReference type="ARBA" id="ARBA00023242"/>
    </source>
</evidence>
<comment type="caution">
    <text evidence="10">The sequence shown here is derived from an EMBL/GenBank/DDBJ whole genome shotgun (WGS) entry which is preliminary data.</text>
</comment>
<keyword evidence="11" id="KW-1185">Reference proteome</keyword>
<sequence>MLPSPAASTTPFSVKDILNLQHRHHKQWIPDHLDLLPSPCMLEQANQPQSTLVSGLGNEVSKSHIQRNGVAFSPGLGTNGAEVCGESRLDSSLQSHSQGKKLIREAKKNDASEGLGRRVRRKPRVLFSQAQVYELERRFKQQRYLSAPERDHLASVLKLTATQVKIWFQNRRYKCKRQRQDKHLELGTAPRRVAVPVLVHDGKPCLGASPPYNAPYNVNMAPYSYSIYPSYPSYNTGTCDGDYSCMYSSMPTLPQNPPATPFANMSMNFNVGNMNYSTIPSQAHQNPGVSALQGTFHGIRAW</sequence>
<protein>
    <recommendedName>
        <fullName evidence="9">Homeobox domain-containing protein</fullName>
    </recommendedName>
</protein>
<dbReference type="Gene3D" id="1.10.10.60">
    <property type="entry name" value="Homeodomain-like"/>
    <property type="match status" value="1"/>
</dbReference>
<dbReference type="SMART" id="SM00389">
    <property type="entry name" value="HOX"/>
    <property type="match status" value="1"/>
</dbReference>
<accession>A0A401PKD8</accession>
<evidence type="ECO:0000259" key="9">
    <source>
        <dbReference type="PROSITE" id="PS50071"/>
    </source>
</evidence>
<evidence type="ECO:0000256" key="8">
    <source>
        <dbReference type="SAM" id="MobiDB-lite"/>
    </source>
</evidence>
<evidence type="ECO:0000313" key="10">
    <source>
        <dbReference type="EMBL" id="GCB73586.1"/>
    </source>
</evidence>
<dbReference type="CDD" id="cd00086">
    <property type="entry name" value="homeodomain"/>
    <property type="match status" value="1"/>
</dbReference>
<dbReference type="OMA" id="YSYSIYP"/>
<evidence type="ECO:0000256" key="3">
    <source>
        <dbReference type="ARBA" id="ARBA00023125"/>
    </source>
</evidence>
<keyword evidence="3 6" id="KW-0238">DNA-binding</keyword>
<dbReference type="GO" id="GO:0005634">
    <property type="term" value="C:nucleus"/>
    <property type="evidence" value="ECO:0007669"/>
    <property type="project" value="UniProtKB-SubCell"/>
</dbReference>
<dbReference type="PROSITE" id="PS50071">
    <property type="entry name" value="HOMEOBOX_2"/>
    <property type="match status" value="1"/>
</dbReference>
<dbReference type="GO" id="GO:0000978">
    <property type="term" value="F:RNA polymerase II cis-regulatory region sequence-specific DNA binding"/>
    <property type="evidence" value="ECO:0007669"/>
    <property type="project" value="TreeGrafter"/>
</dbReference>
<dbReference type="STRING" id="75743.A0A401PKD8"/>
<reference evidence="10 11" key="1">
    <citation type="journal article" date="2018" name="Nat. Ecol. Evol.">
        <title>Shark genomes provide insights into elasmobranch evolution and the origin of vertebrates.</title>
        <authorList>
            <person name="Hara Y"/>
            <person name="Yamaguchi K"/>
            <person name="Onimaru K"/>
            <person name="Kadota M"/>
            <person name="Koyanagi M"/>
            <person name="Keeley SD"/>
            <person name="Tatsumi K"/>
            <person name="Tanaka K"/>
            <person name="Motone F"/>
            <person name="Kageyama Y"/>
            <person name="Nozu R"/>
            <person name="Adachi N"/>
            <person name="Nishimura O"/>
            <person name="Nakagawa R"/>
            <person name="Tanegashima C"/>
            <person name="Kiyatake I"/>
            <person name="Matsumoto R"/>
            <person name="Murakumo K"/>
            <person name="Nishida K"/>
            <person name="Terakita A"/>
            <person name="Kuratani S"/>
            <person name="Sato K"/>
            <person name="Hyodo S Kuraku.S."/>
        </authorList>
    </citation>
    <scope>NUCLEOTIDE SEQUENCE [LARGE SCALE GENOMIC DNA]</scope>
</reference>
<evidence type="ECO:0000256" key="2">
    <source>
        <dbReference type="ARBA" id="ARBA00005661"/>
    </source>
</evidence>
<feature type="domain" description="Homeobox" evidence="9">
    <location>
        <begin position="118"/>
        <end position="178"/>
    </location>
</feature>
<dbReference type="FunFam" id="1.10.10.60:FF:000078">
    <property type="entry name" value="NK2 homeobox 3"/>
    <property type="match status" value="1"/>
</dbReference>
<keyword evidence="5 6" id="KW-0539">Nucleus</keyword>
<dbReference type="InterPro" id="IPR050394">
    <property type="entry name" value="Homeobox_NK-like"/>
</dbReference>
<evidence type="ECO:0000256" key="4">
    <source>
        <dbReference type="ARBA" id="ARBA00023155"/>
    </source>
</evidence>
<dbReference type="AlphaFoldDB" id="A0A401PKD8"/>
<evidence type="ECO:0000256" key="1">
    <source>
        <dbReference type="ARBA" id="ARBA00004123"/>
    </source>
</evidence>
<evidence type="ECO:0000313" key="11">
    <source>
        <dbReference type="Proteomes" id="UP000288216"/>
    </source>
</evidence>